<dbReference type="EMBL" id="BSXT01000716">
    <property type="protein sequence ID" value="GMF32960.1"/>
    <property type="molecule type" value="Genomic_DNA"/>
</dbReference>
<evidence type="ECO:0000313" key="2">
    <source>
        <dbReference type="Proteomes" id="UP001165121"/>
    </source>
</evidence>
<reference evidence="1" key="1">
    <citation type="submission" date="2023-04" db="EMBL/GenBank/DDBJ databases">
        <title>Phytophthora fragariaefolia NBRC 109709.</title>
        <authorList>
            <person name="Ichikawa N."/>
            <person name="Sato H."/>
            <person name="Tonouchi N."/>
        </authorList>
    </citation>
    <scope>NUCLEOTIDE SEQUENCE</scope>
    <source>
        <strain evidence="1">NBRC 109709</strain>
    </source>
</reference>
<comment type="caution">
    <text evidence="1">The sequence shown here is derived from an EMBL/GenBank/DDBJ whole genome shotgun (WGS) entry which is preliminary data.</text>
</comment>
<dbReference type="AlphaFoldDB" id="A0A9W7CKK7"/>
<evidence type="ECO:0000313" key="1">
    <source>
        <dbReference type="EMBL" id="GMF32960.1"/>
    </source>
</evidence>
<accession>A0A9W7CKK7</accession>
<dbReference type="Proteomes" id="UP001165121">
    <property type="component" value="Unassembled WGS sequence"/>
</dbReference>
<sequence length="206" mass="20886">MHGNSARVAPLEVSPASLASEIIAARAALVVADPIAIRTTAAPPVTEIAVVPLVSHAAPSPLLVLTVSQWGRLLPLLSHRSVATLVGAITAASFVTLIVSGDIFAAPRSRPASTLSMRCSIRFIVAMICRRVAARIVPSLAVTEERLLVSAAAATALGGSRSAEAGTGGTASSAAVAVVVFNVRSVEGERVTVPPDAVLVFALVSS</sequence>
<protein>
    <submittedName>
        <fullName evidence="1">Unnamed protein product</fullName>
    </submittedName>
</protein>
<organism evidence="1 2">
    <name type="scientific">Phytophthora fragariaefolia</name>
    <dbReference type="NCBI Taxonomy" id="1490495"/>
    <lineage>
        <taxon>Eukaryota</taxon>
        <taxon>Sar</taxon>
        <taxon>Stramenopiles</taxon>
        <taxon>Oomycota</taxon>
        <taxon>Peronosporomycetes</taxon>
        <taxon>Peronosporales</taxon>
        <taxon>Peronosporaceae</taxon>
        <taxon>Phytophthora</taxon>
    </lineage>
</organism>
<keyword evidence="2" id="KW-1185">Reference proteome</keyword>
<proteinExistence type="predicted"/>
<gene>
    <name evidence="1" type="ORF">Pfra01_000800900</name>
</gene>
<name>A0A9W7CKK7_9STRA</name>